<dbReference type="STRING" id="483547.GSUB_14200"/>
<proteinExistence type="predicted"/>
<sequence>MDKARKGRDPVPDVVRDAATVKLLPTHPSPAAAAAAGWAVAPVPAREWARGRHCAADAVRHCGGGPTIWNKMENESS</sequence>
<gene>
    <name evidence="1" type="ORF">GSUB_14200</name>
</gene>
<reference evidence="1 2" key="1">
    <citation type="journal article" date="2015" name="Genome Announc.">
        <title>Genomes of Geoalkalibacter ferrihydriticus Z-0531T and Geoalkalibacter subterraneus Red1T, Two Haloalkaliphilic Metal-Reducing Deltaproteobacteria.</title>
        <authorList>
            <person name="Badalamenti J.P."/>
            <person name="Krajmalnik-Brown R."/>
            <person name="Torres C.I."/>
            <person name="Bond D.R."/>
        </authorList>
    </citation>
    <scope>NUCLEOTIDE SEQUENCE [LARGE SCALE GENOMIC DNA]</scope>
    <source>
        <strain evidence="1 2">Red1</strain>
    </source>
</reference>
<keyword evidence="2" id="KW-1185">Reference proteome</keyword>
<dbReference type="HOGENOM" id="CLU_2633045_0_0_7"/>
<organism evidence="1 2">
    <name type="scientific">Geoalkalibacter subterraneus</name>
    <dbReference type="NCBI Taxonomy" id="483547"/>
    <lineage>
        <taxon>Bacteria</taxon>
        <taxon>Pseudomonadati</taxon>
        <taxon>Thermodesulfobacteriota</taxon>
        <taxon>Desulfuromonadia</taxon>
        <taxon>Desulfuromonadales</taxon>
        <taxon>Geoalkalibacteraceae</taxon>
        <taxon>Geoalkalibacter</taxon>
    </lineage>
</organism>
<accession>A0A0B5FH35</accession>
<dbReference type="Proteomes" id="UP000035036">
    <property type="component" value="Chromosome"/>
</dbReference>
<evidence type="ECO:0000313" key="2">
    <source>
        <dbReference type="Proteomes" id="UP000035036"/>
    </source>
</evidence>
<dbReference type="AlphaFoldDB" id="A0A0B5FH35"/>
<dbReference type="KEGG" id="gsb:GSUB_14200"/>
<name>A0A0B5FH35_9BACT</name>
<protein>
    <submittedName>
        <fullName evidence="1">Uncharacterized protein</fullName>
    </submittedName>
</protein>
<dbReference type="EMBL" id="CP010311">
    <property type="protein sequence ID" value="AJF07472.1"/>
    <property type="molecule type" value="Genomic_DNA"/>
</dbReference>
<evidence type="ECO:0000313" key="1">
    <source>
        <dbReference type="EMBL" id="AJF07472.1"/>
    </source>
</evidence>